<dbReference type="OrthoDB" id="8553524at2"/>
<dbReference type="EMBL" id="CP040077">
    <property type="protein sequence ID" value="QCP48398.1"/>
    <property type="molecule type" value="Genomic_DNA"/>
</dbReference>
<keyword evidence="2" id="KW-0472">Membrane</keyword>
<organism evidence="3 4">
    <name type="scientific">Trinickia violacea</name>
    <dbReference type="NCBI Taxonomy" id="2571746"/>
    <lineage>
        <taxon>Bacteria</taxon>
        <taxon>Pseudomonadati</taxon>
        <taxon>Pseudomonadota</taxon>
        <taxon>Betaproteobacteria</taxon>
        <taxon>Burkholderiales</taxon>
        <taxon>Burkholderiaceae</taxon>
        <taxon>Trinickia</taxon>
    </lineage>
</organism>
<dbReference type="PANTHER" id="PTHR30203">
    <property type="entry name" value="OUTER MEMBRANE CATION EFFLUX PROTEIN"/>
    <property type="match status" value="1"/>
</dbReference>
<comment type="function">
    <text evidence="2">CyaE is necessary for transport of calmodulin-sensitive adenylate cyclase-hemolysin (cyclolysin).</text>
</comment>
<keyword evidence="2" id="KW-0998">Cell outer membrane</keyword>
<evidence type="ECO:0000256" key="2">
    <source>
        <dbReference type="PIRNR" id="PIRNR001892"/>
    </source>
</evidence>
<keyword evidence="2" id="KW-0354">Hemolysis</keyword>
<dbReference type="GO" id="GO:0009279">
    <property type="term" value="C:cell outer membrane"/>
    <property type="evidence" value="ECO:0007669"/>
    <property type="project" value="UniProtKB-SubCell"/>
</dbReference>
<dbReference type="InterPro" id="IPR003423">
    <property type="entry name" value="OMP_efflux"/>
</dbReference>
<dbReference type="AlphaFoldDB" id="A0A4P8II77"/>
<evidence type="ECO:0000256" key="1">
    <source>
        <dbReference type="ARBA" id="ARBA00007613"/>
    </source>
</evidence>
<accession>A0A4P8II77</accession>
<name>A0A4P8II77_9BURK</name>
<dbReference type="GO" id="GO:0015562">
    <property type="term" value="F:efflux transmembrane transporter activity"/>
    <property type="evidence" value="ECO:0007669"/>
    <property type="project" value="InterPro"/>
</dbReference>
<dbReference type="Gene3D" id="1.20.1600.10">
    <property type="entry name" value="Outer membrane efflux proteins (OEP)"/>
    <property type="match status" value="1"/>
</dbReference>
<keyword evidence="2" id="KW-0204">Cytolysis</keyword>
<keyword evidence="4" id="KW-1185">Reference proteome</keyword>
<dbReference type="GO" id="GO:0031640">
    <property type="term" value="P:killing of cells of another organism"/>
    <property type="evidence" value="ECO:0007669"/>
    <property type="project" value="UniProtKB-KW"/>
</dbReference>
<keyword evidence="2" id="KW-0813">Transport</keyword>
<dbReference type="Proteomes" id="UP000298656">
    <property type="component" value="Chromosome 1"/>
</dbReference>
<dbReference type="Pfam" id="PF02321">
    <property type="entry name" value="OEP"/>
    <property type="match status" value="2"/>
</dbReference>
<comment type="similarity">
    <text evidence="1 2">Belongs to the outer membrane factor (OMF) (TC 1.B.17) family.</text>
</comment>
<dbReference type="PANTHER" id="PTHR30203:SF29">
    <property type="entry name" value="PROTEIN CYAE"/>
    <property type="match status" value="1"/>
</dbReference>
<evidence type="ECO:0000313" key="4">
    <source>
        <dbReference type="Proteomes" id="UP000298656"/>
    </source>
</evidence>
<dbReference type="KEGG" id="tvl:FAZ95_03855"/>
<sequence>MKYFLPLAVSATALAGYPHAEAQMRDVFRTRGDVSATPTMQLLHGTSCRPLSDARSLELEDAILQAICANPRVHRAWADARAQAAALGFVDAAYLPTLHATAGIERDTLSTTYDYSALRADSISQSQNTSSKYAMLNLSWVLFDFGKRGAAQRQARALLAAANASQDDTLQTVLFNAARAFYALRDAQALLAAAQRSEAIAGESVAEASAKHKAGAGTLADELQASTSFRRAVLDRVSAEGDVRAAAGALAIAIGLDANTALQIAPQERDPDALAELGAGIDQLIDEAKQHRPNLIAARAKLDAARANVDAARAQGRPTISLVGSLTQNNPSYQQQPQSIPITRSRGSMIGMQVTIPMFEGFASGYRVEQTLAQADAQEATLRDTELQASLDVWTSYHGVQASAINLANSRDLLNDAQRALDITRGRYKEGVGTFTELLNAQTAFADAQKQRVLAVSKWRAECLKLAASLGRLGIWSATRRDPESLSRLLDREGISEFGSLPGR</sequence>
<dbReference type="SUPFAM" id="SSF56954">
    <property type="entry name" value="Outer membrane efflux proteins (OEP)"/>
    <property type="match status" value="1"/>
</dbReference>
<dbReference type="PIRSF" id="PIRSF001892">
    <property type="entry name" value="CyaE"/>
    <property type="match status" value="1"/>
</dbReference>
<proteinExistence type="inferred from homology"/>
<dbReference type="InterPro" id="IPR028351">
    <property type="entry name" value="CyaE"/>
</dbReference>
<gene>
    <name evidence="3" type="ORF">FAZ95_03855</name>
</gene>
<reference evidence="3 4" key="1">
    <citation type="submission" date="2019-05" db="EMBL/GenBank/DDBJ databases">
        <title>Burkholderia sp. DHOD12, isolated from subtropical forest soil.</title>
        <authorList>
            <person name="Gao Z.-H."/>
            <person name="Qiu L.-H."/>
        </authorList>
    </citation>
    <scope>NUCLEOTIDE SEQUENCE [LARGE SCALE GENOMIC DNA]</scope>
    <source>
        <strain evidence="3 4">DHOD12</strain>
    </source>
</reference>
<comment type="subcellular location">
    <subcellularLocation>
        <location evidence="2">Cell outer membrane</location>
        <topology evidence="2">Peripheral membrane protein</topology>
    </subcellularLocation>
</comment>
<evidence type="ECO:0000313" key="3">
    <source>
        <dbReference type="EMBL" id="QCP48398.1"/>
    </source>
</evidence>
<protein>
    <recommendedName>
        <fullName evidence="2">Protein CyaE</fullName>
    </recommendedName>
</protein>
<dbReference type="InterPro" id="IPR010131">
    <property type="entry name" value="MdtP/NodT-like"/>
</dbReference>